<organism evidence="1">
    <name type="scientific">bioreactor metagenome</name>
    <dbReference type="NCBI Taxonomy" id="1076179"/>
    <lineage>
        <taxon>unclassified sequences</taxon>
        <taxon>metagenomes</taxon>
        <taxon>ecological metagenomes</taxon>
    </lineage>
</organism>
<comment type="caution">
    <text evidence="1">The sequence shown here is derived from an EMBL/GenBank/DDBJ whole genome shotgun (WGS) entry which is preliminary data.</text>
</comment>
<gene>
    <name evidence="1" type="ORF">SDC9_181734</name>
</gene>
<reference evidence="1" key="1">
    <citation type="submission" date="2019-08" db="EMBL/GenBank/DDBJ databases">
        <authorList>
            <person name="Kucharzyk K."/>
            <person name="Murdoch R.W."/>
            <person name="Higgins S."/>
            <person name="Loffler F."/>
        </authorList>
    </citation>
    <scope>NUCLEOTIDE SEQUENCE</scope>
</reference>
<protein>
    <submittedName>
        <fullName evidence="1">Uncharacterized protein</fullName>
    </submittedName>
</protein>
<evidence type="ECO:0000313" key="1">
    <source>
        <dbReference type="EMBL" id="MPN34241.1"/>
    </source>
</evidence>
<name>A0A645H5D3_9ZZZZ</name>
<proteinExistence type="predicted"/>
<dbReference type="EMBL" id="VSSQ01087164">
    <property type="protein sequence ID" value="MPN34241.1"/>
    <property type="molecule type" value="Genomic_DNA"/>
</dbReference>
<sequence length="141" mass="15389">MGIHRLLLPRIIGITPTAAAADVRNIGRILRFPASNPASWALKPCSVRSFSAYSNIMIAFRMIIPIRLTTPSTEVIPKSIPKIATPTTAPGKLNAAAERARTEMLIFLNVYSRKRKMIMNAMISPATISGIRSSFILCSPP</sequence>
<dbReference type="AlphaFoldDB" id="A0A645H5D3"/>
<accession>A0A645H5D3</accession>